<accession>A0A397TPM6</accession>
<feature type="region of interest" description="Disordered" evidence="1">
    <location>
        <begin position="72"/>
        <end position="98"/>
    </location>
</feature>
<evidence type="ECO:0000313" key="3">
    <source>
        <dbReference type="EMBL" id="RIA96991.1"/>
    </source>
</evidence>
<name>A0A397TPM6_9GLOM</name>
<dbReference type="Pfam" id="PF25482">
    <property type="entry name" value="DUF7905"/>
    <property type="match status" value="1"/>
</dbReference>
<comment type="caution">
    <text evidence="3">The sequence shown here is derived from an EMBL/GenBank/DDBJ whole genome shotgun (WGS) entry which is preliminary data.</text>
</comment>
<dbReference type="OrthoDB" id="4739136at2759"/>
<evidence type="ECO:0000313" key="4">
    <source>
        <dbReference type="Proteomes" id="UP000265703"/>
    </source>
</evidence>
<proteinExistence type="predicted"/>
<gene>
    <name evidence="3" type="ORF">C1645_814644</name>
</gene>
<dbReference type="EMBL" id="QKYT01000036">
    <property type="protein sequence ID" value="RIA96991.1"/>
    <property type="molecule type" value="Genomic_DNA"/>
</dbReference>
<dbReference type="AlphaFoldDB" id="A0A397TPM6"/>
<dbReference type="Proteomes" id="UP000265703">
    <property type="component" value="Unassembled WGS sequence"/>
</dbReference>
<evidence type="ECO:0000259" key="2">
    <source>
        <dbReference type="Pfam" id="PF25482"/>
    </source>
</evidence>
<protein>
    <recommendedName>
        <fullName evidence="2">DUF7905 domain-containing protein</fullName>
    </recommendedName>
</protein>
<feature type="non-terminal residue" evidence="3">
    <location>
        <position position="1"/>
    </location>
</feature>
<dbReference type="InterPro" id="IPR057227">
    <property type="entry name" value="DUF7905"/>
</dbReference>
<dbReference type="STRING" id="658196.A0A397TPM6"/>
<feature type="domain" description="DUF7905" evidence="2">
    <location>
        <begin position="253"/>
        <end position="597"/>
    </location>
</feature>
<evidence type="ECO:0000256" key="1">
    <source>
        <dbReference type="SAM" id="MobiDB-lite"/>
    </source>
</evidence>
<reference evidence="3 4" key="1">
    <citation type="submission" date="2018-06" db="EMBL/GenBank/DDBJ databases">
        <title>Comparative genomics reveals the genomic features of Rhizophagus irregularis, R. cerebriforme, R. diaphanum and Gigaspora rosea, and their symbiotic lifestyle signature.</title>
        <authorList>
            <person name="Morin E."/>
            <person name="San Clemente H."/>
            <person name="Chen E.C.H."/>
            <person name="De La Providencia I."/>
            <person name="Hainaut M."/>
            <person name="Kuo A."/>
            <person name="Kohler A."/>
            <person name="Murat C."/>
            <person name="Tang N."/>
            <person name="Roy S."/>
            <person name="Loubradou J."/>
            <person name="Henrissat B."/>
            <person name="Grigoriev I.V."/>
            <person name="Corradi N."/>
            <person name="Roux C."/>
            <person name="Martin F.M."/>
        </authorList>
    </citation>
    <scope>NUCLEOTIDE SEQUENCE [LARGE SCALE GENOMIC DNA]</scope>
    <source>
        <strain evidence="3 4">DAOM 227022</strain>
    </source>
</reference>
<keyword evidence="4" id="KW-1185">Reference proteome</keyword>
<organism evidence="3 4">
    <name type="scientific">Glomus cerebriforme</name>
    <dbReference type="NCBI Taxonomy" id="658196"/>
    <lineage>
        <taxon>Eukaryota</taxon>
        <taxon>Fungi</taxon>
        <taxon>Fungi incertae sedis</taxon>
        <taxon>Mucoromycota</taxon>
        <taxon>Glomeromycotina</taxon>
        <taxon>Glomeromycetes</taxon>
        <taxon>Glomerales</taxon>
        <taxon>Glomeraceae</taxon>
        <taxon>Glomus</taxon>
    </lineage>
</organism>
<sequence>IPPHCSPVEILGDKKFHLNRIAQLTSSLISFNKDKSRIEMWGKSEDLEEAVKQWDALVDDLLVRKKRKKRDGWEKPEKAPLNKKQEAKMKRRKEREAEQNKYKIIPEGNFPYNGHFIIPDTTIDIERFIGVGGVTLDSIRTNNKCYIWHEPKHSLMKIVGEDCDSVKDATLQVKYLFTKVFAFKDVPDLGWVHHMIDPPSKPHKIRIADPPSWFYPPYDESDFKLLEPVFEGDKIPIVGKDDSSKELKQSFNLDVIQKIRESNLIKIKEALLKSLESIHLLDEEIKMRIRFGHVCLTRFPQPKASSNDSSKPKPLWAIERFNEKVMKNPRILSKFATCLAIEDSQLNLLFEDLGDPRSEDSQRINGTQLITDQSRDKYKPEPFREFKIYANRIIPNGNGTNESYPCTFDIEFEKFRCDEKKDEIKYIKSEREYDGRIGLWSAVLGEKNILNISMACLDNVYSWKLTLKTARRLSNDKFGAQGNFIYKLRFCKQGRLVYSNTKEINVVSVCEKTKWKYWWHKDYIVEITKYEFWDLSEFTSTPPGIEIPLSQRLSPTVTYGVTLYKKSWDDNFSHNCNLEPGEVPVWYPHDFIEGDEEEKGDVNDLLDDIGKFIRVLQDKLKTPMPTEHQ</sequence>